<evidence type="ECO:0000256" key="10">
    <source>
        <dbReference type="HAMAP-Rule" id="MF_00019"/>
    </source>
</evidence>
<dbReference type="SUPFAM" id="SSF53659">
    <property type="entry name" value="Isocitrate/Isopropylmalate dehydrogenase-like"/>
    <property type="match status" value="1"/>
</dbReference>
<comment type="subcellular location">
    <subcellularLocation>
        <location evidence="10">Cytoplasm</location>
    </subcellularLocation>
    <text evidence="10">Associated with the membrane possibly through PlsY.</text>
</comment>
<dbReference type="Gene3D" id="3.40.718.10">
    <property type="entry name" value="Isopropylmalate Dehydrogenase"/>
    <property type="match status" value="1"/>
</dbReference>
<name>A0A6P1ZE44_9BACT</name>
<dbReference type="EMBL" id="CP039543">
    <property type="protein sequence ID" value="QJT08611.1"/>
    <property type="molecule type" value="Genomic_DNA"/>
</dbReference>
<evidence type="ECO:0000256" key="3">
    <source>
        <dbReference type="ARBA" id="ARBA00022516"/>
    </source>
</evidence>
<evidence type="ECO:0000256" key="6">
    <source>
        <dbReference type="ARBA" id="ARBA00023209"/>
    </source>
</evidence>
<keyword evidence="7 10" id="KW-1208">Phospholipid metabolism</keyword>
<evidence type="ECO:0000313" key="13">
    <source>
        <dbReference type="EMBL" id="TVM32553.1"/>
    </source>
</evidence>
<dbReference type="PANTHER" id="PTHR30100">
    <property type="entry name" value="FATTY ACID/PHOSPHOLIPID SYNTHESIS PROTEIN PLSX"/>
    <property type="match status" value="1"/>
</dbReference>
<dbReference type="Proteomes" id="UP000503251">
    <property type="component" value="Chromosome"/>
</dbReference>
<dbReference type="InterPro" id="IPR012281">
    <property type="entry name" value="Phospholipid_synth_PlsX-like"/>
</dbReference>
<comment type="catalytic activity">
    <reaction evidence="1 10">
        <text>a fatty acyl-[ACP] + phosphate = an acyl phosphate + holo-[ACP]</text>
        <dbReference type="Rhea" id="RHEA:42292"/>
        <dbReference type="Rhea" id="RHEA-COMP:9685"/>
        <dbReference type="Rhea" id="RHEA-COMP:14125"/>
        <dbReference type="ChEBI" id="CHEBI:43474"/>
        <dbReference type="ChEBI" id="CHEBI:59918"/>
        <dbReference type="ChEBI" id="CHEBI:64479"/>
        <dbReference type="ChEBI" id="CHEBI:138651"/>
        <dbReference type="EC" id="2.3.1.274"/>
    </reaction>
</comment>
<accession>A0A6P1ZE44</accession>
<dbReference type="HAMAP" id="MF_00019">
    <property type="entry name" value="PlsX"/>
    <property type="match status" value="1"/>
</dbReference>
<keyword evidence="2 10" id="KW-0963">Cytoplasm</keyword>
<dbReference type="GO" id="GO:0006633">
    <property type="term" value="P:fatty acid biosynthetic process"/>
    <property type="evidence" value="ECO:0007669"/>
    <property type="project" value="UniProtKB-UniRule"/>
</dbReference>
<sequence length="364" mass="38655">MPSEENGAATPETTAPPSSSETQPVIAVDAMGGDHGPSVVIPGAIRAAREGDFKIILLGDEKRIRHELDKLGPCPEAEILHTSQVAAMGEKPSDVLRRKKDSSIQQAFAIVKEGRAHGVVSAGNSGATVACGMFILGRIDGVERPALASIMQTEHAPMVLVDVGANVDCKPYHLFQFGIMADVLARDVLGIERPRVGLLSIGEEEGKGNLQVKEAFELFKMTAMNFVGNVEGRDIFTGDVDVVVCDGFVGNVALKLSEGLCTSLSRMLKRELMRSLPARLGASLVAGALKRFARLVDYAEYGGAPVLGLQGIAIVCHGASNEKAIKSACSMAATYVRKETNDHLMAELSANEELSRFGKAAMKL</sequence>
<evidence type="ECO:0000256" key="7">
    <source>
        <dbReference type="ARBA" id="ARBA00023264"/>
    </source>
</evidence>
<dbReference type="Proteomes" id="UP000434052">
    <property type="component" value="Unassembled WGS sequence"/>
</dbReference>
<dbReference type="UniPathway" id="UPA00085"/>
<dbReference type="GO" id="GO:0005737">
    <property type="term" value="C:cytoplasm"/>
    <property type="evidence" value="ECO:0007669"/>
    <property type="project" value="UniProtKB-SubCell"/>
</dbReference>
<feature type="compositionally biased region" description="Polar residues" evidence="11">
    <location>
        <begin position="11"/>
        <end position="22"/>
    </location>
</feature>
<comment type="similarity">
    <text evidence="10">Belongs to the PlsX family.</text>
</comment>
<proteinExistence type="inferred from homology"/>
<dbReference type="NCBIfam" id="TIGR00182">
    <property type="entry name" value="plsX"/>
    <property type="match status" value="1"/>
</dbReference>
<evidence type="ECO:0000256" key="1">
    <source>
        <dbReference type="ARBA" id="ARBA00001232"/>
    </source>
</evidence>
<dbReference type="EMBL" id="QMIF01000010">
    <property type="protein sequence ID" value="TVM32553.1"/>
    <property type="molecule type" value="Genomic_DNA"/>
</dbReference>
<protein>
    <recommendedName>
        <fullName evidence="8 10">Phosphate acyltransferase</fullName>
        <ecNumber evidence="8 10">2.3.1.274</ecNumber>
    </recommendedName>
    <alternativeName>
        <fullName evidence="10">Acyl-ACP phosphotransacylase</fullName>
    </alternativeName>
    <alternativeName>
        <fullName evidence="10">Acyl-[acyl-carrier-protein]--phosphate acyltransferase</fullName>
    </alternativeName>
    <alternativeName>
        <fullName evidence="10">Phosphate-acyl-ACP acyltransferase</fullName>
    </alternativeName>
</protein>
<keyword evidence="6 10" id="KW-0594">Phospholipid biosynthesis</keyword>
<reference evidence="12 15" key="2">
    <citation type="submission" date="2019-04" db="EMBL/GenBank/DDBJ databases">
        <title>Isolation and culture of sulfate reducing bacteria from the cold seep of the South China Sea.</title>
        <authorList>
            <person name="Sun C."/>
            <person name="Liu R."/>
        </authorList>
    </citation>
    <scope>NUCLEOTIDE SEQUENCE [LARGE SCALE GENOMIC DNA]</scope>
    <source>
        <strain evidence="12 15">CS1</strain>
    </source>
</reference>
<dbReference type="PIRSF" id="PIRSF002465">
    <property type="entry name" value="Phsphlp_syn_PlsX"/>
    <property type="match status" value="1"/>
</dbReference>
<keyword evidence="4 10" id="KW-0808">Transferase</keyword>
<keyword evidence="5 10" id="KW-0443">Lipid metabolism</keyword>
<dbReference type="OrthoDB" id="9806408at2"/>
<evidence type="ECO:0000256" key="5">
    <source>
        <dbReference type="ARBA" id="ARBA00023098"/>
    </source>
</evidence>
<evidence type="ECO:0000313" key="14">
    <source>
        <dbReference type="Proteomes" id="UP000434052"/>
    </source>
</evidence>
<dbReference type="EC" id="2.3.1.274" evidence="8 10"/>
<organism evidence="13 14">
    <name type="scientific">Oceanidesulfovibrio marinus</name>
    <dbReference type="NCBI Taxonomy" id="370038"/>
    <lineage>
        <taxon>Bacteria</taxon>
        <taxon>Pseudomonadati</taxon>
        <taxon>Thermodesulfobacteriota</taxon>
        <taxon>Desulfovibrionia</taxon>
        <taxon>Desulfovibrionales</taxon>
        <taxon>Desulfovibrionaceae</taxon>
        <taxon>Oceanidesulfovibrio</taxon>
    </lineage>
</organism>
<evidence type="ECO:0000256" key="8">
    <source>
        <dbReference type="ARBA" id="ARBA00024069"/>
    </source>
</evidence>
<evidence type="ECO:0000313" key="12">
    <source>
        <dbReference type="EMBL" id="QJT08611.1"/>
    </source>
</evidence>
<evidence type="ECO:0000256" key="11">
    <source>
        <dbReference type="SAM" id="MobiDB-lite"/>
    </source>
</evidence>
<comment type="pathway">
    <text evidence="10">Lipid metabolism; phospholipid metabolism.</text>
</comment>
<evidence type="ECO:0000256" key="4">
    <source>
        <dbReference type="ARBA" id="ARBA00022679"/>
    </source>
</evidence>
<dbReference type="RefSeq" id="WP_144306172.1">
    <property type="nucleotide sequence ID" value="NZ_QMIF01000010.1"/>
</dbReference>
<dbReference type="AlphaFoldDB" id="A0A6P1ZE44"/>
<evidence type="ECO:0000256" key="9">
    <source>
        <dbReference type="ARBA" id="ARBA00046608"/>
    </source>
</evidence>
<dbReference type="GO" id="GO:0008654">
    <property type="term" value="P:phospholipid biosynthetic process"/>
    <property type="evidence" value="ECO:0007669"/>
    <property type="project" value="UniProtKB-KW"/>
</dbReference>
<dbReference type="Pfam" id="PF02504">
    <property type="entry name" value="FA_synthesis"/>
    <property type="match status" value="1"/>
</dbReference>
<comment type="subunit">
    <text evidence="9 10">Homodimer. Probably interacts with PlsY.</text>
</comment>
<evidence type="ECO:0000313" key="15">
    <source>
        <dbReference type="Proteomes" id="UP000503251"/>
    </source>
</evidence>
<comment type="function">
    <text evidence="10">Catalyzes the reversible formation of acyl-phosphate (acyl-PO(4)) from acyl-[acyl-carrier-protein] (acyl-ACP). This enzyme utilizes acyl-ACP as fatty acyl donor, but not acyl-CoA.</text>
</comment>
<dbReference type="GO" id="GO:0043811">
    <property type="term" value="F:phosphate:acyl-[acyl carrier protein] acyltransferase activity"/>
    <property type="evidence" value="ECO:0007669"/>
    <property type="project" value="UniProtKB-UniRule"/>
</dbReference>
<gene>
    <name evidence="10 12" type="primary">plsX</name>
    <name evidence="13" type="ORF">DQK91_14870</name>
    <name evidence="12" type="ORF">E8L03_06595</name>
</gene>
<dbReference type="PANTHER" id="PTHR30100:SF1">
    <property type="entry name" value="PHOSPHATE ACYLTRANSFERASE"/>
    <property type="match status" value="1"/>
</dbReference>
<reference evidence="13 14" key="1">
    <citation type="submission" date="2018-06" db="EMBL/GenBank/DDBJ databases">
        <title>Complete genome of Desulfovibrio marinus P48SEP.</title>
        <authorList>
            <person name="Crispim J.S."/>
            <person name="Vidigal P.M.P."/>
            <person name="Silva L.C.F."/>
            <person name="Araujo L.C."/>
            <person name="Laguardia C.N."/>
            <person name="Dias R.S."/>
            <person name="Sousa M.P."/>
            <person name="Paula S.O."/>
            <person name="Silva C."/>
        </authorList>
    </citation>
    <scope>NUCLEOTIDE SEQUENCE [LARGE SCALE GENOMIC DNA]</scope>
    <source>
        <strain evidence="13 14">P48SEP</strain>
    </source>
</reference>
<keyword evidence="15" id="KW-1185">Reference proteome</keyword>
<keyword evidence="3 10" id="KW-0444">Lipid biosynthesis</keyword>
<keyword evidence="13" id="KW-0012">Acyltransferase</keyword>
<evidence type="ECO:0000256" key="2">
    <source>
        <dbReference type="ARBA" id="ARBA00022490"/>
    </source>
</evidence>
<feature type="region of interest" description="Disordered" evidence="11">
    <location>
        <begin position="1"/>
        <end position="22"/>
    </location>
</feature>
<dbReference type="InterPro" id="IPR003664">
    <property type="entry name" value="FA_synthesis"/>
</dbReference>